<dbReference type="PRINTS" id="PR00420">
    <property type="entry name" value="RNGMNOXGNASE"/>
</dbReference>
<evidence type="ECO:0000256" key="1">
    <source>
        <dbReference type="ARBA" id="ARBA00023033"/>
    </source>
</evidence>
<evidence type="ECO:0000313" key="6">
    <source>
        <dbReference type="Proteomes" id="UP001497444"/>
    </source>
</evidence>
<accession>A0ABP0W3N5</accession>
<protein>
    <recommendedName>
        <fullName evidence="4">FAD-binding domain-containing protein</fullName>
    </recommendedName>
</protein>
<gene>
    <name evidence="5" type="ORF">CSSPJE1EN1_LOCUS6054</name>
</gene>
<keyword evidence="2" id="KW-1133">Transmembrane helix</keyword>
<sequence length="586" mass="63732">MMGGGLLASLSPPVAVAAAASKASGCCRDFHGHPIWRNAHPGSTRFLHVAQGCGGRTTHRHLTKQRWFSCREQELGYLSSSGGEMLVASVGRKQRRCVENVMVVRCLRKTEGEEVLPKRAVIVGAGPAGALLALLLARQNWRVDVFESKHWDGDHWAAGEPAGWSVMLGGRAAHCLEKVGLKEEVWLKGVVCTGRTTIRERGLTPKYQAYGYDMLAIPQAELAAVLINSGLSNHPSQIFYHFGWSLQCLHPDEATTEFSHLCEDGDGGGSSSVEKMSVTADLVVGADGLHSKTREELEWKTPSFSSSLQQIPAGRHLRLRVPMDVVGTQIDEAGRVHGPSMLVVVRSSRLLWGLPNCDGTMALTLQGIKGSTTSDVSKEMSESFPELAEIFSVDAEATRQLAGAKERTQGTVVATTFNYKQTVLIGDAAHSLLNVTHLGTGLALEDCLVLGGLLQESLVAISDSPETRDGQVAECVTAALARFSEERMPEMTAAANLCSEVAKTNMFQVELQQAIMRVIARVVPKIQPWQKSANTKVISVKQLAGWRAREIVLVRVALVFALLLMLIRAIRLVRLELHISIKYLEL</sequence>
<dbReference type="SUPFAM" id="SSF51905">
    <property type="entry name" value="FAD/NAD(P)-binding domain"/>
    <property type="match status" value="1"/>
</dbReference>
<name>A0ABP0W3N5_9BRYO</name>
<dbReference type="EMBL" id="OZ020108">
    <property type="protein sequence ID" value="CAK9260576.1"/>
    <property type="molecule type" value="Genomic_DNA"/>
</dbReference>
<keyword evidence="2" id="KW-0812">Transmembrane</keyword>
<dbReference type="Proteomes" id="UP001497444">
    <property type="component" value="Chromosome 13"/>
</dbReference>
<reference evidence="5" key="1">
    <citation type="submission" date="2024-02" db="EMBL/GenBank/DDBJ databases">
        <authorList>
            <consortium name="ELIXIR-Norway"/>
            <consortium name="Elixir Norway"/>
        </authorList>
    </citation>
    <scope>NUCLEOTIDE SEQUENCE</scope>
</reference>
<dbReference type="InterPro" id="IPR036188">
    <property type="entry name" value="FAD/NAD-bd_sf"/>
</dbReference>
<evidence type="ECO:0000256" key="3">
    <source>
        <dbReference type="SAM" id="SignalP"/>
    </source>
</evidence>
<keyword evidence="2" id="KW-0472">Membrane</keyword>
<dbReference type="Pfam" id="PF01494">
    <property type="entry name" value="FAD_binding_3"/>
    <property type="match status" value="1"/>
</dbReference>
<feature type="signal peptide" evidence="3">
    <location>
        <begin position="1"/>
        <end position="17"/>
    </location>
</feature>
<keyword evidence="3" id="KW-0732">Signal</keyword>
<keyword evidence="1" id="KW-0560">Oxidoreductase</keyword>
<keyword evidence="6" id="KW-1185">Reference proteome</keyword>
<organism evidence="5 6">
    <name type="scientific">Sphagnum jensenii</name>
    <dbReference type="NCBI Taxonomy" id="128206"/>
    <lineage>
        <taxon>Eukaryota</taxon>
        <taxon>Viridiplantae</taxon>
        <taxon>Streptophyta</taxon>
        <taxon>Embryophyta</taxon>
        <taxon>Bryophyta</taxon>
        <taxon>Sphagnophytina</taxon>
        <taxon>Sphagnopsida</taxon>
        <taxon>Sphagnales</taxon>
        <taxon>Sphagnaceae</taxon>
        <taxon>Sphagnum</taxon>
    </lineage>
</organism>
<dbReference type="Gene3D" id="3.50.50.60">
    <property type="entry name" value="FAD/NAD(P)-binding domain"/>
    <property type="match status" value="1"/>
</dbReference>
<evidence type="ECO:0000259" key="4">
    <source>
        <dbReference type="Pfam" id="PF01494"/>
    </source>
</evidence>
<evidence type="ECO:0000313" key="5">
    <source>
        <dbReference type="EMBL" id="CAK9260576.1"/>
    </source>
</evidence>
<dbReference type="InterPro" id="IPR002938">
    <property type="entry name" value="FAD-bd"/>
</dbReference>
<feature type="domain" description="FAD-binding" evidence="4">
    <location>
        <begin position="120"/>
        <end position="456"/>
    </location>
</feature>
<evidence type="ECO:0000256" key="2">
    <source>
        <dbReference type="SAM" id="Phobius"/>
    </source>
</evidence>
<keyword evidence="1" id="KW-0503">Monooxygenase</keyword>
<proteinExistence type="predicted"/>
<feature type="transmembrane region" description="Helical" evidence="2">
    <location>
        <begin position="552"/>
        <end position="570"/>
    </location>
</feature>
<dbReference type="PANTHER" id="PTHR46028:SF7">
    <property type="entry name" value="KYNURENINE 3-MONOOXYGENASE-RELATED"/>
    <property type="match status" value="1"/>
</dbReference>
<feature type="chain" id="PRO_5045116279" description="FAD-binding domain-containing protein" evidence="3">
    <location>
        <begin position="18"/>
        <end position="586"/>
    </location>
</feature>
<dbReference type="PANTHER" id="PTHR46028">
    <property type="entry name" value="KYNURENINE 3-MONOOXYGENASE"/>
    <property type="match status" value="1"/>
</dbReference>